<gene>
    <name evidence="2" type="ORF">PanWU01x14_254880</name>
</gene>
<protein>
    <submittedName>
        <fullName evidence="2">Uncharacterized protein</fullName>
    </submittedName>
</protein>
<comment type="caution">
    <text evidence="2">The sequence shown here is derived from an EMBL/GenBank/DDBJ whole genome shotgun (WGS) entry which is preliminary data.</text>
</comment>
<dbReference type="OrthoDB" id="1736872at2759"/>
<sequence length="121" mass="14572">MVEYLNILQWQELDLHQHYQMKDPKGLKQLAEMIERDRVFEFLNGLEWACSWQRTFFLLRRVCSYVSNEEDRNAVLTRTTSAEHLVDVSTLKSEFKKFNPYNGGNQNKNKKEETDSRWCDY</sequence>
<accession>A0A2P5BB23</accession>
<feature type="compositionally biased region" description="Basic and acidic residues" evidence="1">
    <location>
        <begin position="109"/>
        <end position="121"/>
    </location>
</feature>
<reference evidence="3" key="1">
    <citation type="submission" date="2016-06" db="EMBL/GenBank/DDBJ databases">
        <title>Parallel loss of symbiosis genes in relatives of nitrogen-fixing non-legume Parasponia.</title>
        <authorList>
            <person name="Van Velzen R."/>
            <person name="Holmer R."/>
            <person name="Bu F."/>
            <person name="Rutten L."/>
            <person name="Van Zeijl A."/>
            <person name="Liu W."/>
            <person name="Santuari L."/>
            <person name="Cao Q."/>
            <person name="Sharma T."/>
            <person name="Shen D."/>
            <person name="Roswanjaya Y."/>
            <person name="Wardhani T."/>
            <person name="Kalhor M.S."/>
            <person name="Jansen J."/>
            <person name="Van den Hoogen J."/>
            <person name="Gungor B."/>
            <person name="Hartog M."/>
            <person name="Hontelez J."/>
            <person name="Verver J."/>
            <person name="Yang W.-C."/>
            <person name="Schijlen E."/>
            <person name="Repin R."/>
            <person name="Schilthuizen M."/>
            <person name="Schranz E."/>
            <person name="Heidstra R."/>
            <person name="Miyata K."/>
            <person name="Fedorova E."/>
            <person name="Kohlen W."/>
            <person name="Bisseling T."/>
            <person name="Smit S."/>
            <person name="Geurts R."/>
        </authorList>
    </citation>
    <scope>NUCLEOTIDE SEQUENCE [LARGE SCALE GENOMIC DNA]</scope>
    <source>
        <strain evidence="3">cv. WU1-14</strain>
    </source>
</reference>
<evidence type="ECO:0000313" key="2">
    <source>
        <dbReference type="EMBL" id="PON45980.1"/>
    </source>
</evidence>
<dbReference type="AlphaFoldDB" id="A0A2P5BB23"/>
<evidence type="ECO:0000256" key="1">
    <source>
        <dbReference type="SAM" id="MobiDB-lite"/>
    </source>
</evidence>
<organism evidence="2 3">
    <name type="scientific">Parasponia andersonii</name>
    <name type="common">Sponia andersonii</name>
    <dbReference type="NCBI Taxonomy" id="3476"/>
    <lineage>
        <taxon>Eukaryota</taxon>
        <taxon>Viridiplantae</taxon>
        <taxon>Streptophyta</taxon>
        <taxon>Embryophyta</taxon>
        <taxon>Tracheophyta</taxon>
        <taxon>Spermatophyta</taxon>
        <taxon>Magnoliopsida</taxon>
        <taxon>eudicotyledons</taxon>
        <taxon>Gunneridae</taxon>
        <taxon>Pentapetalae</taxon>
        <taxon>rosids</taxon>
        <taxon>fabids</taxon>
        <taxon>Rosales</taxon>
        <taxon>Cannabaceae</taxon>
        <taxon>Parasponia</taxon>
    </lineage>
</organism>
<dbReference type="Proteomes" id="UP000237105">
    <property type="component" value="Unassembled WGS sequence"/>
</dbReference>
<dbReference type="EMBL" id="JXTB01000320">
    <property type="protein sequence ID" value="PON45980.1"/>
    <property type="molecule type" value="Genomic_DNA"/>
</dbReference>
<proteinExistence type="predicted"/>
<name>A0A2P5BB23_PARAD</name>
<feature type="region of interest" description="Disordered" evidence="1">
    <location>
        <begin position="98"/>
        <end position="121"/>
    </location>
</feature>
<evidence type="ECO:0000313" key="3">
    <source>
        <dbReference type="Proteomes" id="UP000237105"/>
    </source>
</evidence>
<keyword evidence="3" id="KW-1185">Reference proteome</keyword>